<comment type="caution">
    <text evidence="6">The sequence shown here is derived from an EMBL/GenBank/DDBJ whole genome shotgun (WGS) entry which is preliminary data.</text>
</comment>
<dbReference type="Gene3D" id="3.40.605.10">
    <property type="entry name" value="Aldehyde Dehydrogenase, Chain A, domain 1"/>
    <property type="match status" value="1"/>
</dbReference>
<dbReference type="RefSeq" id="WP_201085118.1">
    <property type="nucleotide sequence ID" value="NZ_CAJNAS010000008.1"/>
</dbReference>
<accession>A0A9N8MTD2</accession>
<evidence type="ECO:0000259" key="5">
    <source>
        <dbReference type="Pfam" id="PF00171"/>
    </source>
</evidence>
<reference evidence="6" key="1">
    <citation type="submission" date="2021-02" db="EMBL/GenBank/DDBJ databases">
        <authorList>
            <person name="Vanwijnsberghe S."/>
        </authorList>
    </citation>
    <scope>NUCLEOTIDE SEQUENCE</scope>
    <source>
        <strain evidence="6">R-70211</strain>
    </source>
</reference>
<dbReference type="FunFam" id="3.40.309.10:FF:000009">
    <property type="entry name" value="Aldehyde dehydrogenase A"/>
    <property type="match status" value="1"/>
</dbReference>
<dbReference type="PANTHER" id="PTHR11699">
    <property type="entry name" value="ALDEHYDE DEHYDROGENASE-RELATED"/>
    <property type="match status" value="1"/>
</dbReference>
<dbReference type="InterPro" id="IPR016161">
    <property type="entry name" value="Ald_DH/histidinol_DH"/>
</dbReference>
<evidence type="ECO:0000313" key="7">
    <source>
        <dbReference type="Proteomes" id="UP000675121"/>
    </source>
</evidence>
<dbReference type="SUPFAM" id="SSF53720">
    <property type="entry name" value="ALDH-like"/>
    <property type="match status" value="1"/>
</dbReference>
<dbReference type="Gene3D" id="3.40.309.10">
    <property type="entry name" value="Aldehyde Dehydrogenase, Chain A, domain 2"/>
    <property type="match status" value="1"/>
</dbReference>
<dbReference type="Proteomes" id="UP000675121">
    <property type="component" value="Unassembled WGS sequence"/>
</dbReference>
<gene>
    <name evidence="6" type="primary">gabD_2</name>
    <name evidence="6" type="ORF">R70211_03285</name>
</gene>
<dbReference type="PROSITE" id="PS00687">
    <property type="entry name" value="ALDEHYDE_DEHYDR_GLU"/>
    <property type="match status" value="1"/>
</dbReference>
<organism evidence="6 7">
    <name type="scientific">Paraburkholderia domus</name>
    <dbReference type="NCBI Taxonomy" id="2793075"/>
    <lineage>
        <taxon>Bacteria</taxon>
        <taxon>Pseudomonadati</taxon>
        <taxon>Pseudomonadota</taxon>
        <taxon>Betaproteobacteria</taxon>
        <taxon>Burkholderiales</taxon>
        <taxon>Burkholderiaceae</taxon>
        <taxon>Paraburkholderia</taxon>
    </lineage>
</organism>
<protein>
    <submittedName>
        <fullName evidence="6">Succinate-semialdehyde dehydrogenase [NADP(+)] GabD</fullName>
        <ecNumber evidence="6">1.2.1.79</ecNumber>
    </submittedName>
</protein>
<dbReference type="PROSITE" id="PS00070">
    <property type="entry name" value="ALDEHYDE_DEHYDR_CYS"/>
    <property type="match status" value="1"/>
</dbReference>
<evidence type="ECO:0000313" key="6">
    <source>
        <dbReference type="EMBL" id="CAE6900821.1"/>
    </source>
</evidence>
<dbReference type="FunFam" id="3.40.605.10:FF:000007">
    <property type="entry name" value="NAD/NADP-dependent betaine aldehyde dehydrogenase"/>
    <property type="match status" value="1"/>
</dbReference>
<sequence length="471" mass="49910">MSLYNMTIDGGETTAASWFDVVNPATGEVFAQAPQCTQDQLDDAIASAARAFVSWGVSDDSVRRAALQGIANALIAAQLELAELVTKEQGKPLMAAAFEVTETARWFSYFAELPLQPETLQDDARGQAVFVRRPLGVVAAITPWNFPLLLLGMKLAPALLAGNTIVLKPSPFTPLSTLAAGRIIAGHLPPGVLNVVSGGDALGAWMTGHPTVRKISFTGSVATGKAVAAAASPDLKRITLELGGNDAAIVLDDADPSRVAAGIFWGAFTNNGQICAGIKRVYVPDRLHDAVVEALAERARRARVGNGMDDGVQLGPINNKPQFERVSSLVADALADGALAAAGGHAMDRPGYFFEPTILHEAREGMRIVDEEQFGPALPVLRYSDLDEAIARANATPYGLSGSVWSSDEERAARVAARLDCGSAYVNTHLVVQPHLPFGGWKWSGIGTENGPWGLDAFCSLQVRYCPRGRS</sequence>
<dbReference type="InterPro" id="IPR029510">
    <property type="entry name" value="Ald_DH_CS_GLU"/>
</dbReference>
<dbReference type="InterPro" id="IPR015590">
    <property type="entry name" value="Aldehyde_DH_dom"/>
</dbReference>
<dbReference type="GO" id="GO:0036243">
    <property type="term" value="F:succinate-semialdehyde dehydrogenase (NADP+) activity"/>
    <property type="evidence" value="ECO:0007669"/>
    <property type="project" value="UniProtKB-EC"/>
</dbReference>
<evidence type="ECO:0000256" key="2">
    <source>
        <dbReference type="ARBA" id="ARBA00023002"/>
    </source>
</evidence>
<dbReference type="EC" id="1.2.1.79" evidence="6"/>
<keyword evidence="2 4" id="KW-0560">Oxidoreductase</keyword>
<feature type="active site" evidence="3">
    <location>
        <position position="241"/>
    </location>
</feature>
<feature type="domain" description="Aldehyde dehydrogenase" evidence="5">
    <location>
        <begin position="18"/>
        <end position="462"/>
    </location>
</feature>
<evidence type="ECO:0000256" key="3">
    <source>
        <dbReference type="PROSITE-ProRule" id="PRU10007"/>
    </source>
</evidence>
<dbReference type="InterPro" id="IPR016163">
    <property type="entry name" value="Ald_DH_C"/>
</dbReference>
<name>A0A9N8MTD2_9BURK</name>
<dbReference type="AlphaFoldDB" id="A0A9N8MTD2"/>
<dbReference type="InterPro" id="IPR016162">
    <property type="entry name" value="Ald_DH_N"/>
</dbReference>
<dbReference type="InterPro" id="IPR016160">
    <property type="entry name" value="Ald_DH_CS_CYS"/>
</dbReference>
<dbReference type="InterPro" id="IPR044086">
    <property type="entry name" value="LUC3-like"/>
</dbReference>
<comment type="similarity">
    <text evidence="1 4">Belongs to the aldehyde dehydrogenase family.</text>
</comment>
<evidence type="ECO:0000256" key="1">
    <source>
        <dbReference type="ARBA" id="ARBA00009986"/>
    </source>
</evidence>
<proteinExistence type="inferred from homology"/>
<keyword evidence="7" id="KW-1185">Reference proteome</keyword>
<dbReference type="Pfam" id="PF00171">
    <property type="entry name" value="Aldedh"/>
    <property type="match status" value="1"/>
</dbReference>
<evidence type="ECO:0000256" key="4">
    <source>
        <dbReference type="RuleBase" id="RU003345"/>
    </source>
</evidence>
<dbReference type="EMBL" id="CAJNAS010000008">
    <property type="protein sequence ID" value="CAE6900821.1"/>
    <property type="molecule type" value="Genomic_DNA"/>
</dbReference>
<dbReference type="CDD" id="cd07106">
    <property type="entry name" value="ALDH_AldA-AAD23400"/>
    <property type="match status" value="1"/>
</dbReference>